<dbReference type="Proteomes" id="UP000242715">
    <property type="component" value="Unassembled WGS sequence"/>
</dbReference>
<evidence type="ECO:0000259" key="1">
    <source>
        <dbReference type="Pfam" id="PF13966"/>
    </source>
</evidence>
<dbReference type="AlphaFoldDB" id="A0A2Z6PKB2"/>
<sequence>MFRGLQEFRGCLIVINHSEDEGVQKLNYEGLSEANHSKTNQTPSYQRFIRSKGIPNHQRATSTTSYTVRGAYQILTSHDSTTMDDAERLIWHSQVPLKVSILAWRLLRDRLPTKANLVTHGILSPTAHLCVSDCGEVEIAHHLFISCSTFGSLWTSVDLGRVAPFCNSFGLLAFGLCGRKEIIDCLEVQHAVLIICWTRSRFFRFGG</sequence>
<dbReference type="InterPro" id="IPR026960">
    <property type="entry name" value="RVT-Znf"/>
</dbReference>
<reference evidence="3" key="1">
    <citation type="journal article" date="2017" name="Front. Plant Sci.">
        <title>Climate Clever Clovers: New Paradigm to Reduce the Environmental Footprint of Ruminants by Breeding Low Methanogenic Forages Utilizing Haplotype Variation.</title>
        <authorList>
            <person name="Kaur P."/>
            <person name="Appels R."/>
            <person name="Bayer P.E."/>
            <person name="Keeble-Gagnere G."/>
            <person name="Wang J."/>
            <person name="Hirakawa H."/>
            <person name="Shirasawa K."/>
            <person name="Vercoe P."/>
            <person name="Stefanova K."/>
            <person name="Durmic Z."/>
            <person name="Nichols P."/>
            <person name="Revell C."/>
            <person name="Isobe S.N."/>
            <person name="Edwards D."/>
            <person name="Erskine W."/>
        </authorList>
    </citation>
    <scope>NUCLEOTIDE SEQUENCE [LARGE SCALE GENOMIC DNA]</scope>
    <source>
        <strain evidence="3">cv. Daliak</strain>
    </source>
</reference>
<dbReference type="EMBL" id="DF975026">
    <property type="protein sequence ID" value="GAU51222.1"/>
    <property type="molecule type" value="Genomic_DNA"/>
</dbReference>
<dbReference type="OrthoDB" id="1681958at2759"/>
<protein>
    <recommendedName>
        <fullName evidence="1">Reverse transcriptase zinc-binding domain-containing protein</fullName>
    </recommendedName>
</protein>
<evidence type="ECO:0000313" key="2">
    <source>
        <dbReference type="EMBL" id="GAU51222.1"/>
    </source>
</evidence>
<name>A0A2Z6PKB2_TRISU</name>
<keyword evidence="3" id="KW-1185">Reference proteome</keyword>
<gene>
    <name evidence="2" type="ORF">TSUD_412280</name>
</gene>
<accession>A0A2Z6PKB2</accession>
<dbReference type="Pfam" id="PF13966">
    <property type="entry name" value="zf-RVT"/>
    <property type="match status" value="1"/>
</dbReference>
<evidence type="ECO:0000313" key="3">
    <source>
        <dbReference type="Proteomes" id="UP000242715"/>
    </source>
</evidence>
<organism evidence="2 3">
    <name type="scientific">Trifolium subterraneum</name>
    <name type="common">Subterranean clover</name>
    <dbReference type="NCBI Taxonomy" id="3900"/>
    <lineage>
        <taxon>Eukaryota</taxon>
        <taxon>Viridiplantae</taxon>
        <taxon>Streptophyta</taxon>
        <taxon>Embryophyta</taxon>
        <taxon>Tracheophyta</taxon>
        <taxon>Spermatophyta</taxon>
        <taxon>Magnoliopsida</taxon>
        <taxon>eudicotyledons</taxon>
        <taxon>Gunneridae</taxon>
        <taxon>Pentapetalae</taxon>
        <taxon>rosids</taxon>
        <taxon>fabids</taxon>
        <taxon>Fabales</taxon>
        <taxon>Fabaceae</taxon>
        <taxon>Papilionoideae</taxon>
        <taxon>50 kb inversion clade</taxon>
        <taxon>NPAAA clade</taxon>
        <taxon>Hologalegina</taxon>
        <taxon>IRL clade</taxon>
        <taxon>Trifolieae</taxon>
        <taxon>Trifolium</taxon>
    </lineage>
</organism>
<feature type="domain" description="Reverse transcriptase zinc-binding" evidence="1">
    <location>
        <begin position="66"/>
        <end position="154"/>
    </location>
</feature>
<proteinExistence type="predicted"/>